<gene>
    <name evidence="1" type="ORF">RQP53_05985</name>
</gene>
<accession>A0ABU3P937</accession>
<dbReference type="InterPro" id="IPR028994">
    <property type="entry name" value="Integrin_alpha_N"/>
</dbReference>
<name>A0ABU3P937_9BURK</name>
<dbReference type="RefSeq" id="WP_315649317.1">
    <property type="nucleotide sequence ID" value="NZ_JAVXZY010000002.1"/>
</dbReference>
<organism evidence="1 2">
    <name type="scientific">Roseateles aquae</name>
    <dbReference type="NCBI Taxonomy" id="3077235"/>
    <lineage>
        <taxon>Bacteria</taxon>
        <taxon>Pseudomonadati</taxon>
        <taxon>Pseudomonadota</taxon>
        <taxon>Betaproteobacteria</taxon>
        <taxon>Burkholderiales</taxon>
        <taxon>Sphaerotilaceae</taxon>
        <taxon>Roseateles</taxon>
    </lineage>
</organism>
<dbReference type="EMBL" id="JAVXZY010000002">
    <property type="protein sequence ID" value="MDT8998812.1"/>
    <property type="molecule type" value="Genomic_DNA"/>
</dbReference>
<comment type="caution">
    <text evidence="1">The sequence shown here is derived from an EMBL/GenBank/DDBJ whole genome shotgun (WGS) entry which is preliminary data.</text>
</comment>
<keyword evidence="2" id="KW-1185">Reference proteome</keyword>
<dbReference type="SUPFAM" id="SSF69318">
    <property type="entry name" value="Integrin alpha N-terminal domain"/>
    <property type="match status" value="1"/>
</dbReference>
<protein>
    <recommendedName>
        <fullName evidence="3">VCBS repeat-containing protein</fullName>
    </recommendedName>
</protein>
<reference evidence="1" key="1">
    <citation type="submission" date="2023-09" db="EMBL/GenBank/DDBJ databases">
        <title>Paucibacter sp. APW11 Genome sequencing and assembly.</title>
        <authorList>
            <person name="Kim I."/>
        </authorList>
    </citation>
    <scope>NUCLEOTIDE SEQUENCE</scope>
    <source>
        <strain evidence="1">APW11</strain>
    </source>
</reference>
<evidence type="ECO:0008006" key="3">
    <source>
        <dbReference type="Google" id="ProtNLM"/>
    </source>
</evidence>
<dbReference type="Proteomes" id="UP001246372">
    <property type="component" value="Unassembled WGS sequence"/>
</dbReference>
<evidence type="ECO:0000313" key="2">
    <source>
        <dbReference type="Proteomes" id="UP001246372"/>
    </source>
</evidence>
<proteinExistence type="predicted"/>
<evidence type="ECO:0000313" key="1">
    <source>
        <dbReference type="EMBL" id="MDT8998812.1"/>
    </source>
</evidence>
<sequence length="259" mass="27845">MFLSRSLAGRLLLTALVAVGIGASAAELTPPGLILRQGEWRGDVGSFSVPEALVTVPASRWPMDAWVVLMIDTQAATLSIRPLVEGEARQLLKPVLSQVLIAQKAADADWANYSPIEPGTDLFVRVPGLRWKPGTVALHRFRNGTPVLVPELGHRIQLQLGSLPYAFTVQNGFRTADGRPYGSGTQFKLEIEGQVYEYDLGGYGWEVSIQALGDFDGDGRPDFLFAVGGSNSSHDALVLSSQARPGRNPPTAYLTAMGC</sequence>